<keyword evidence="2" id="KW-0472">Membrane</keyword>
<gene>
    <name evidence="3" type="primary">Nfu_g_1_019189</name>
</gene>
<evidence type="ECO:0000256" key="2">
    <source>
        <dbReference type="SAM" id="Phobius"/>
    </source>
</evidence>
<dbReference type="EMBL" id="HADW01017688">
    <property type="protein sequence ID" value="SBP19088.1"/>
    <property type="molecule type" value="Transcribed_RNA"/>
</dbReference>
<reference evidence="3" key="1">
    <citation type="submission" date="2016-05" db="EMBL/GenBank/DDBJ databases">
        <authorList>
            <person name="Senf B."/>
        </authorList>
    </citation>
    <scope>NUCLEOTIDE SEQUENCE</scope>
    <source>
        <tissue evidence="3">Brain</tissue>
    </source>
</reference>
<keyword evidence="2" id="KW-0812">Transmembrane</keyword>
<sequence>KNKTTNSPEPEPFRKDSETPNLVTTQQLLNGSNNETITPTTPTPSPSTVAEKTGGSEGKDVTSAAAGTTPAPAAASSKAGYVILVFIIIVIIILCIIL</sequence>
<proteinExistence type="predicted"/>
<evidence type="ECO:0000256" key="1">
    <source>
        <dbReference type="SAM" id="MobiDB-lite"/>
    </source>
</evidence>
<name>A0A1A7XM71_9TELE</name>
<feature type="non-terminal residue" evidence="3">
    <location>
        <position position="1"/>
    </location>
</feature>
<dbReference type="AlphaFoldDB" id="A0A1A7XM71"/>
<evidence type="ECO:0000313" key="3">
    <source>
        <dbReference type="EMBL" id="SBP19088.1"/>
    </source>
</evidence>
<protein>
    <submittedName>
        <fullName evidence="3">Chromosome undetermined SCAF14678, whole genome shotgun sequence, Uncharacterized protein</fullName>
    </submittedName>
</protein>
<feature type="transmembrane region" description="Helical" evidence="2">
    <location>
        <begin position="79"/>
        <end position="97"/>
    </location>
</feature>
<feature type="region of interest" description="Disordered" evidence="1">
    <location>
        <begin position="1"/>
        <end position="75"/>
    </location>
</feature>
<reference evidence="3" key="2">
    <citation type="submission" date="2017-09" db="EMBL/GenBank/DDBJ databases">
        <title>The genome of a short-lived fish provides insights into sex chromosome evolution and the genetic control of aging.</title>
        <authorList>
            <person name="Reichwald K."/>
            <person name="Felder M."/>
            <person name="Petzold A."/>
            <person name="Koch P."/>
            <person name="Groth M."/>
            <person name="Platzer M."/>
        </authorList>
    </citation>
    <scope>NUCLEOTIDE SEQUENCE</scope>
    <source>
        <tissue evidence="3">Brain</tissue>
    </source>
</reference>
<accession>A0A1A7XM71</accession>
<organism evidence="3">
    <name type="scientific">Iconisemion striatum</name>
    <dbReference type="NCBI Taxonomy" id="60296"/>
    <lineage>
        <taxon>Eukaryota</taxon>
        <taxon>Metazoa</taxon>
        <taxon>Chordata</taxon>
        <taxon>Craniata</taxon>
        <taxon>Vertebrata</taxon>
        <taxon>Euteleostomi</taxon>
        <taxon>Actinopterygii</taxon>
        <taxon>Neopterygii</taxon>
        <taxon>Teleostei</taxon>
        <taxon>Neoteleostei</taxon>
        <taxon>Acanthomorphata</taxon>
        <taxon>Ovalentaria</taxon>
        <taxon>Atherinomorphae</taxon>
        <taxon>Cyprinodontiformes</taxon>
        <taxon>Nothobranchiidae</taxon>
        <taxon>Iconisemion</taxon>
    </lineage>
</organism>
<keyword evidence="2" id="KW-1133">Transmembrane helix</keyword>
<feature type="compositionally biased region" description="Polar residues" evidence="1">
    <location>
        <begin position="19"/>
        <end position="37"/>
    </location>
</feature>
<feature type="non-terminal residue" evidence="3">
    <location>
        <position position="98"/>
    </location>
</feature>
<feature type="compositionally biased region" description="Low complexity" evidence="1">
    <location>
        <begin position="62"/>
        <end position="75"/>
    </location>
</feature>